<evidence type="ECO:0000256" key="1">
    <source>
        <dbReference type="ARBA" id="ARBA00022839"/>
    </source>
</evidence>
<dbReference type="GO" id="GO:0005829">
    <property type="term" value="C:cytosol"/>
    <property type="evidence" value="ECO:0007669"/>
    <property type="project" value="TreeGrafter"/>
</dbReference>
<dbReference type="Pfam" id="PF09707">
    <property type="entry name" value="Cas_Cas2CT1978"/>
    <property type="match status" value="1"/>
</dbReference>
<protein>
    <submittedName>
        <fullName evidence="3 4">Cas2-DEDDh</fullName>
    </submittedName>
</protein>
<keyword evidence="1" id="KW-0378">Hydrolase</keyword>
<dbReference type="PDB" id="8FYB">
    <property type="method" value="EM"/>
    <property type="resolution" value="3.10 A"/>
    <property type="chains" value="A/D=1-289"/>
</dbReference>
<dbReference type="InterPro" id="IPR036397">
    <property type="entry name" value="RNaseH_sf"/>
</dbReference>
<accession>A0AA82WPG7</accession>
<dbReference type="PANTHER" id="PTHR30231:SF41">
    <property type="entry name" value="DNA POLYMERASE III SUBUNIT EPSILON"/>
    <property type="match status" value="1"/>
</dbReference>
<dbReference type="Pfam" id="PF00929">
    <property type="entry name" value="RNase_T"/>
    <property type="match status" value="1"/>
</dbReference>
<evidence type="ECO:0000313" key="4">
    <source>
        <dbReference type="PDB" id="8FYA"/>
    </source>
</evidence>
<name>A0AA82WPG7_9FIRM</name>
<dbReference type="EMDB" id="EMD-29563"/>
<dbReference type="EMDB" id="EMD-29561"/>
<evidence type="ECO:0000313" key="3">
    <source>
        <dbReference type="PDB" id="8FY9"/>
    </source>
</evidence>
<reference evidence="6 7" key="1">
    <citation type="journal article" date="2023" name="Nature">
        <title>Genome expansion by a CRISPR trimmer-integrase.</title>
        <authorList>
            <person name="Wang J.Y."/>
            <person name="Tuck O.T."/>
            <person name="Skopintsev P."/>
            <person name="Soczek K.M."/>
            <person name="Li G."/>
            <person name="Al-Shayeb B."/>
            <person name="Zhou J."/>
            <person name="Doudna J.A."/>
        </authorList>
    </citation>
    <scope>STRUCTURE BY ELECTRON MICROSCOPY (2.91 ANGSTROMS)</scope>
</reference>
<dbReference type="GO" id="GO:0008408">
    <property type="term" value="F:3'-5' exonuclease activity"/>
    <property type="evidence" value="ECO:0007669"/>
    <property type="project" value="TreeGrafter"/>
</dbReference>
<dbReference type="CDD" id="cd06127">
    <property type="entry name" value="DEDDh"/>
    <property type="match status" value="1"/>
</dbReference>
<evidence type="ECO:0007829" key="7">
    <source>
        <dbReference type="PDB" id="8FYA"/>
    </source>
</evidence>
<keyword evidence="1" id="KW-0540">Nuclease</keyword>
<organism evidence="5">
    <name type="scientific">Megasphaera</name>
    <dbReference type="NCBI Taxonomy" id="906"/>
    <lineage>
        <taxon>Bacteria</taxon>
        <taxon>Bacillati</taxon>
        <taxon>Bacillota</taxon>
        <taxon>Negativicutes</taxon>
        <taxon>Veillonellales</taxon>
        <taxon>Veillonellaceae</taxon>
    </lineage>
</organism>
<dbReference type="CDD" id="cd09755">
    <property type="entry name" value="Cas2_I-E"/>
    <property type="match status" value="1"/>
</dbReference>
<dbReference type="NCBIfam" id="TIGR01873">
    <property type="entry name" value="cas_CT1978"/>
    <property type="match status" value="1"/>
</dbReference>
<dbReference type="GO" id="GO:0045004">
    <property type="term" value="P:DNA replication proofreading"/>
    <property type="evidence" value="ECO:0007669"/>
    <property type="project" value="TreeGrafter"/>
</dbReference>
<proteinExistence type="evidence at protein level"/>
<dbReference type="EMDB" id="EMD-29565"/>
<dbReference type="AlphaFoldDB" id="A0AA82WPG7"/>
<dbReference type="InterPro" id="IPR012337">
    <property type="entry name" value="RNaseH-like_sf"/>
</dbReference>
<evidence type="ECO:0000313" key="5">
    <source>
        <dbReference type="PDB" id="8FYD"/>
    </source>
</evidence>
<dbReference type="EMDB" id="EMD-29562"/>
<dbReference type="PDB" id="8FYA">
    <property type="method" value="EM"/>
    <property type="resolution" value="2.91 A"/>
    <property type="chains" value="A/D=1-289"/>
</dbReference>
<feature type="domain" description="Exonuclease" evidence="2">
    <location>
        <begin position="127"/>
        <end position="288"/>
    </location>
</feature>
<keyword evidence="6 7" id="KW-0002">3D-structure</keyword>
<evidence type="ECO:0000259" key="2">
    <source>
        <dbReference type="SMART" id="SM00479"/>
    </source>
</evidence>
<dbReference type="PDB" id="8FYD">
    <property type="method" value="EM"/>
    <property type="resolution" value="3.90 A"/>
    <property type="chains" value="A/D=1-289"/>
</dbReference>
<dbReference type="SMART" id="SM00479">
    <property type="entry name" value="EXOIII"/>
    <property type="match status" value="1"/>
</dbReference>
<dbReference type="PDB" id="8FY9">
    <property type="method" value="EM"/>
    <property type="resolution" value="3.10 A"/>
    <property type="chains" value="A/D=1-289"/>
</dbReference>
<dbReference type="InterPro" id="IPR010152">
    <property type="entry name" value="CRISPR-assoc_prot_Cas2_sub"/>
</dbReference>
<dbReference type="SMR" id="A0AA82WPG7"/>
<dbReference type="PANTHER" id="PTHR30231">
    <property type="entry name" value="DNA POLYMERASE III SUBUNIT EPSILON"/>
    <property type="match status" value="1"/>
</dbReference>
<evidence type="ECO:0007829" key="6">
    <source>
        <dbReference type="PDB" id="8FY9"/>
    </source>
</evidence>
<dbReference type="Gene3D" id="3.30.420.10">
    <property type="entry name" value="Ribonuclease H-like superfamily/Ribonuclease H"/>
    <property type="match status" value="1"/>
</dbReference>
<dbReference type="Gene3D" id="3.30.70.240">
    <property type="match status" value="1"/>
</dbReference>
<dbReference type="FunFam" id="3.30.420.10:FF:000045">
    <property type="entry name" value="3'-5' exonuclease DinG"/>
    <property type="match status" value="1"/>
</dbReference>
<dbReference type="GO" id="GO:0003676">
    <property type="term" value="F:nucleic acid binding"/>
    <property type="evidence" value="ECO:0007669"/>
    <property type="project" value="InterPro"/>
</dbReference>
<keyword evidence="1" id="KW-0269">Exonuclease</keyword>
<sequence length="289" mass="32581">MPMTVITLKNVPQSLRGDLTRWMQEIATGVYVGNFNSRIREYLWRRVQETMGAGEASMCFAARNELGYDFLTENASRSVIDYDGLPLIFIPKEQSAVSDLPKGFSTAAKLHRAHIAGSGKKKEKPIRYVVIDIETDGKDAKRNHILEIGAIRCEDGKETHFTALISGDAVPPSITKLTGITATLLQKEGQEEKKVLTAFREFIGDDDLVGYHVSFDIEFLRQAFKKYGLGYLKNKTHDLLRIVKKEQLFQADYKLETSLQSYGIHKKVPHRALGDAELVKCLAKKLNKF</sequence>
<dbReference type="InterPro" id="IPR013520">
    <property type="entry name" value="Ribonucl_H"/>
</dbReference>
<dbReference type="SUPFAM" id="SSF53098">
    <property type="entry name" value="Ribonuclease H-like"/>
    <property type="match status" value="1"/>
</dbReference>